<protein>
    <recommendedName>
        <fullName evidence="1">Plasmodium falciparum erythrocyte membrane protein 1 acidic terminal segment domain-containing protein</fullName>
    </recommendedName>
</protein>
<dbReference type="Proteomes" id="UP000019103">
    <property type="component" value="Unassembled WGS sequence"/>
</dbReference>
<evidence type="ECO:0000259" key="1">
    <source>
        <dbReference type="Pfam" id="PF15445"/>
    </source>
</evidence>
<feature type="domain" description="Plasmodium falciparum erythrocyte membrane protein 1 acidic terminal segment" evidence="1">
    <location>
        <begin position="1"/>
        <end position="118"/>
    </location>
</feature>
<dbReference type="EMBL" id="KI927282">
    <property type="protein sequence ID" value="ETW57196.1"/>
    <property type="molecule type" value="Genomic_DNA"/>
</dbReference>
<name>W4J6E9_PLAFP</name>
<proteinExistence type="predicted"/>
<dbReference type="Pfam" id="PF15445">
    <property type="entry name" value="ATS"/>
    <property type="match status" value="1"/>
</dbReference>
<dbReference type="InterPro" id="IPR029211">
    <property type="entry name" value="PfEMP1_ATS"/>
</dbReference>
<organism evidence="2 3">
    <name type="scientific">Plasmodium falciparum (isolate Palo Alto / Uganda)</name>
    <dbReference type="NCBI Taxonomy" id="57270"/>
    <lineage>
        <taxon>Eukaryota</taxon>
        <taxon>Sar</taxon>
        <taxon>Alveolata</taxon>
        <taxon>Apicomplexa</taxon>
        <taxon>Aconoidasida</taxon>
        <taxon>Haemosporida</taxon>
        <taxon>Plasmodiidae</taxon>
        <taxon>Plasmodium</taxon>
        <taxon>Plasmodium (Laverania)</taxon>
    </lineage>
</organism>
<evidence type="ECO:0000313" key="3">
    <source>
        <dbReference type="Proteomes" id="UP000019103"/>
    </source>
</evidence>
<evidence type="ECO:0000313" key="2">
    <source>
        <dbReference type="EMBL" id="ETW57196.1"/>
    </source>
</evidence>
<accession>W4J6E9</accession>
<reference evidence="2 3" key="2">
    <citation type="submission" date="2013-02" db="EMBL/GenBank/DDBJ databases">
        <title>The Genome Sequence of Plasmodium falciparum Palo Alto/Uganda.</title>
        <authorList>
            <consortium name="The Broad Institute Genome Sequencing Platform"/>
            <consortium name="The Broad Institute Genome Sequencing Center for Infectious Disease"/>
            <person name="Neafsey D."/>
            <person name="Cheeseman I."/>
            <person name="Volkman S."/>
            <person name="Adams J."/>
            <person name="Walker B."/>
            <person name="Young S.K."/>
            <person name="Zeng Q."/>
            <person name="Gargeya S."/>
            <person name="Fitzgerald M."/>
            <person name="Haas B."/>
            <person name="Abouelleil A."/>
            <person name="Alvarado L."/>
            <person name="Arachchi H.M."/>
            <person name="Berlin A.M."/>
            <person name="Chapman S.B."/>
            <person name="Dewar J."/>
            <person name="Goldberg J."/>
            <person name="Griggs A."/>
            <person name="Gujja S."/>
            <person name="Hansen M."/>
            <person name="Howarth C."/>
            <person name="Imamovic A."/>
            <person name="Larimer J."/>
            <person name="McCowan C."/>
            <person name="Murphy C."/>
            <person name="Neiman D."/>
            <person name="Pearson M."/>
            <person name="Priest M."/>
            <person name="Roberts A."/>
            <person name="Saif S."/>
            <person name="Shea T."/>
            <person name="Sisk P."/>
            <person name="Sykes S."/>
            <person name="Wortman J."/>
            <person name="Nusbaum C."/>
            <person name="Birren B."/>
        </authorList>
    </citation>
    <scope>NUCLEOTIDE SEQUENCE [LARGE SCALE GENOMIC DNA]</scope>
    <source>
        <strain evidence="2 3">Palo Alto/Uganda</strain>
    </source>
</reference>
<reference evidence="2 3" key="1">
    <citation type="submission" date="2013-02" db="EMBL/GenBank/DDBJ databases">
        <title>The Genome Annotation of Plasmodium falciparum Palo Alto/Uganda.</title>
        <authorList>
            <consortium name="The Broad Institute Genome Sequencing Platform"/>
            <consortium name="The Broad Institute Genome Sequencing Center for Infectious Disease"/>
            <person name="Neafsey D."/>
            <person name="Hoffman S."/>
            <person name="Volkman S."/>
            <person name="Rosenthal P."/>
            <person name="Walker B."/>
            <person name="Young S.K."/>
            <person name="Zeng Q."/>
            <person name="Gargeya S."/>
            <person name="Fitzgerald M."/>
            <person name="Haas B."/>
            <person name="Abouelleil A."/>
            <person name="Allen A.W."/>
            <person name="Alvarado L."/>
            <person name="Arachchi H.M."/>
            <person name="Berlin A.M."/>
            <person name="Chapman S.B."/>
            <person name="Gainer-Dewar J."/>
            <person name="Goldberg J."/>
            <person name="Griggs A."/>
            <person name="Gujja S."/>
            <person name="Hansen M."/>
            <person name="Howarth C."/>
            <person name="Imamovic A."/>
            <person name="Ireland A."/>
            <person name="Larimer J."/>
            <person name="McCowan C."/>
            <person name="Murphy C."/>
            <person name="Pearson M."/>
            <person name="Poon T.W."/>
            <person name="Priest M."/>
            <person name="Roberts A."/>
            <person name="Saif S."/>
            <person name="Shea T."/>
            <person name="Sisk P."/>
            <person name="Sykes S."/>
            <person name="Wortman J."/>
            <person name="Nusbaum C."/>
            <person name="Birren B."/>
        </authorList>
    </citation>
    <scope>NUCLEOTIDE SEQUENCE [LARGE SCALE GENOMIC DNA]</scope>
    <source>
        <strain evidence="2 3">Palo Alto/Uganda</strain>
    </source>
</reference>
<gene>
    <name evidence="2" type="ORF">PFUGPA_00683</name>
</gene>
<sequence>MCEQWNNKEDILNKLNEQWNKEKDGGNVPSDNRSLNTNVSFEIDMDENKGKKEFRNMDTILDNIEDDIYYDVNDENPSVYDISMDHNKVDVPKKVHVEMKILNNTSNGSLEQEFPISDAAARYAASKGAAEGAVAGNAKGMQIVIGVLKSFGVEDVCPEIFKSILNMSRYTDVTNFGGAIFAEKSQACSTAAASQANAAMCTKFNIAFGLSDAKGNPIGAPGEGPIVQLLNRLAGKAKTTANAEAANVSSKITTQLRTEQTN</sequence>
<dbReference type="AlphaFoldDB" id="W4J6E9"/>